<dbReference type="RefSeq" id="WP_316704495.1">
    <property type="nucleotide sequence ID" value="NZ_CP136337.1"/>
</dbReference>
<proteinExistence type="predicted"/>
<dbReference type="EMBL" id="CP136337">
    <property type="protein sequence ID" value="WOB11276.1"/>
    <property type="molecule type" value="Genomic_DNA"/>
</dbReference>
<sequence length="311" mass="34842">MDSSILSFPDRGPWGNSSYRGNCSGHVYRELFQALKPRSFCDPMMGSGTSVEVAEEMGISAHGLDLRLGFNAVSDSILAAIGHHVDLTLSHPPYGAMIRYSGSCWGTEPHPDDLSWCESEEAFHEKLQMVLLNQREATLAGGHYGTIIGDRRYDGRYVSYQAEAIARMPSDELVAVLIKCQHNVQSSRKAYAAMRLPRIAHEYVLIWQKRQRQTFELLKCLAVQAGGRLRDTWRAIVHMCLVQLGGHASLVDIYEAVRAAADDRCASNRHWQAKVRQILNQSHDWFEPTDRGVWKLKRSGVVPGGKVRHAA</sequence>
<gene>
    <name evidence="1" type="ORF">RXV79_26965</name>
</gene>
<evidence type="ECO:0008006" key="3">
    <source>
        <dbReference type="Google" id="ProtNLM"/>
    </source>
</evidence>
<keyword evidence="2" id="KW-1185">Reference proteome</keyword>
<evidence type="ECO:0000313" key="1">
    <source>
        <dbReference type="EMBL" id="WOB11276.1"/>
    </source>
</evidence>
<name>A0ABZ0D6X7_9BURK</name>
<dbReference type="SUPFAM" id="SSF53335">
    <property type="entry name" value="S-adenosyl-L-methionine-dependent methyltransferases"/>
    <property type="match status" value="1"/>
</dbReference>
<dbReference type="Proteomes" id="UP001303946">
    <property type="component" value="Plasmid unnamed1"/>
</dbReference>
<geneLocation type="plasmid" evidence="1 2">
    <name>unnamed1</name>
</geneLocation>
<protein>
    <recommendedName>
        <fullName evidence="3">DNA methylase</fullName>
    </recommendedName>
</protein>
<keyword evidence="1" id="KW-0614">Plasmid</keyword>
<dbReference type="InterPro" id="IPR029063">
    <property type="entry name" value="SAM-dependent_MTases_sf"/>
</dbReference>
<reference evidence="1 2" key="1">
    <citation type="submission" date="2023-10" db="EMBL/GenBank/DDBJ databases">
        <title>Bacteria for the degradation of biodegradable plastic PBAT(Polybutylene adipate terephthalate).</title>
        <authorList>
            <person name="Weon H.-Y."/>
            <person name="Yeon J."/>
        </authorList>
    </citation>
    <scope>NUCLEOTIDE SEQUENCE [LARGE SCALE GENOMIC DNA]</scope>
    <source>
        <strain evidence="1 2">SBD 7-3</strain>
        <plasmid evidence="1 2">unnamed1</plasmid>
    </source>
</reference>
<evidence type="ECO:0000313" key="2">
    <source>
        <dbReference type="Proteomes" id="UP001303946"/>
    </source>
</evidence>
<organism evidence="1 2">
    <name type="scientific">Piscinibacter gummiphilus</name>
    <dbReference type="NCBI Taxonomy" id="946333"/>
    <lineage>
        <taxon>Bacteria</taxon>
        <taxon>Pseudomonadati</taxon>
        <taxon>Pseudomonadota</taxon>
        <taxon>Betaproteobacteria</taxon>
        <taxon>Burkholderiales</taxon>
        <taxon>Sphaerotilaceae</taxon>
        <taxon>Piscinibacter</taxon>
    </lineage>
</organism>
<accession>A0ABZ0D6X7</accession>